<feature type="transmembrane region" description="Helical" evidence="1">
    <location>
        <begin position="245"/>
        <end position="265"/>
    </location>
</feature>
<sequence length="276" mass="30561">MEPARRAMIVREIEYWRRGKLLPEQYCDFLLNLYADETVKVERSDTPSASAAAVVNSSVWLWLGGSMLLGGLAFLVIYFNSFPVLMQIGLSAIFVLLFYTGAAMMRKRAIVSVMLSAAGSLLLLFAGVYLLRLHGEDSATALAGYLLFVAIIWLGAGGLLRQAVLQFCGWASIMVFYGWTLSRTLEELSWFSSQLAWVPISGLLLLMGWLFVKRFQSAGTVLLLLGLLVWFAPEMQLLADAGKRDGVALLSLVAKCLLTGMLLYAGRKIWIKWVTA</sequence>
<keyword evidence="1" id="KW-0812">Transmembrane</keyword>
<feature type="transmembrane region" description="Helical" evidence="1">
    <location>
        <begin position="219"/>
        <end position="239"/>
    </location>
</feature>
<feature type="transmembrane region" description="Helical" evidence="1">
    <location>
        <begin position="163"/>
        <end position="182"/>
    </location>
</feature>
<protein>
    <recommendedName>
        <fullName evidence="4">DUF2157 domain-containing protein</fullName>
    </recommendedName>
</protein>
<dbReference type="Proteomes" id="UP000677918">
    <property type="component" value="Unassembled WGS sequence"/>
</dbReference>
<reference evidence="2" key="1">
    <citation type="submission" date="2021-04" db="EMBL/GenBank/DDBJ databases">
        <title>Draft genome sequence of Xylanibacillus composti strain K13.</title>
        <authorList>
            <person name="Uke A."/>
            <person name="Chhe C."/>
            <person name="Baramee S."/>
            <person name="Kosugi A."/>
        </authorList>
    </citation>
    <scope>NUCLEOTIDE SEQUENCE</scope>
    <source>
        <strain evidence="2">K13</strain>
    </source>
</reference>
<evidence type="ECO:0000256" key="1">
    <source>
        <dbReference type="SAM" id="Phobius"/>
    </source>
</evidence>
<feature type="transmembrane region" description="Helical" evidence="1">
    <location>
        <begin position="109"/>
        <end position="132"/>
    </location>
</feature>
<keyword evidence="1" id="KW-1133">Transmembrane helix</keyword>
<feature type="transmembrane region" description="Helical" evidence="1">
    <location>
        <begin position="194"/>
        <end position="212"/>
    </location>
</feature>
<feature type="transmembrane region" description="Helical" evidence="1">
    <location>
        <begin position="59"/>
        <end position="78"/>
    </location>
</feature>
<proteinExistence type="predicted"/>
<comment type="caution">
    <text evidence="2">The sequence shown here is derived from an EMBL/GenBank/DDBJ whole genome shotgun (WGS) entry which is preliminary data.</text>
</comment>
<feature type="transmembrane region" description="Helical" evidence="1">
    <location>
        <begin position="84"/>
        <end position="102"/>
    </location>
</feature>
<organism evidence="2 3">
    <name type="scientific">Xylanibacillus composti</name>
    <dbReference type="NCBI Taxonomy" id="1572762"/>
    <lineage>
        <taxon>Bacteria</taxon>
        <taxon>Bacillati</taxon>
        <taxon>Bacillota</taxon>
        <taxon>Bacilli</taxon>
        <taxon>Bacillales</taxon>
        <taxon>Paenibacillaceae</taxon>
        <taxon>Xylanibacillus</taxon>
    </lineage>
</organism>
<evidence type="ECO:0008006" key="4">
    <source>
        <dbReference type="Google" id="ProtNLM"/>
    </source>
</evidence>
<feature type="transmembrane region" description="Helical" evidence="1">
    <location>
        <begin position="138"/>
        <end position="156"/>
    </location>
</feature>
<evidence type="ECO:0000313" key="2">
    <source>
        <dbReference type="EMBL" id="GIQ68003.1"/>
    </source>
</evidence>
<dbReference type="EMBL" id="BOVK01000011">
    <property type="protein sequence ID" value="GIQ68003.1"/>
    <property type="molecule type" value="Genomic_DNA"/>
</dbReference>
<dbReference type="AlphaFoldDB" id="A0A8J4H3I1"/>
<keyword evidence="3" id="KW-1185">Reference proteome</keyword>
<name>A0A8J4H3I1_9BACL</name>
<evidence type="ECO:0000313" key="3">
    <source>
        <dbReference type="Proteomes" id="UP000677918"/>
    </source>
</evidence>
<dbReference type="RefSeq" id="WP_213410621.1">
    <property type="nucleotide sequence ID" value="NZ_BOVK01000011.1"/>
</dbReference>
<accession>A0A8J4H3I1</accession>
<keyword evidence="1" id="KW-0472">Membrane</keyword>
<gene>
    <name evidence="2" type="ORF">XYCOK13_08270</name>
</gene>